<dbReference type="NCBIfam" id="TIGR00996">
    <property type="entry name" value="Mtu_fam_mce"/>
    <property type="match status" value="1"/>
</dbReference>
<dbReference type="eggNOG" id="COG1463">
    <property type="taxonomic scope" value="Bacteria"/>
</dbReference>
<name>V9XBJ1_9NOCA</name>
<accession>V9XBJ1</accession>
<protein>
    <submittedName>
        <fullName evidence="5">Mammalian cell entry protein</fullName>
    </submittedName>
</protein>
<evidence type="ECO:0000256" key="2">
    <source>
        <dbReference type="SAM" id="MobiDB-lite"/>
    </source>
</evidence>
<sequence length="451" mass="46409">MSGAKRMGRTGVFGAAACVVAVTVTGCGGLSDVPLPGGADVGSDPIRLSIQFDDVLDLVPQSSVKVDGVPVGRVESISVASDFGWTADVGIVLDSSVDLPANALASVEQSSLLGEKFVQLTPPEDEPPTGRLADGDVIPLDRTRHATELEPVLGALSLLLNGGGVGQLAPIVNELSTAFDGREGTTRSLIEQAETLITGLEQQRDDITRALDGLDELTVRVAEQNDKIAAVLDELPVATEVLEQQRPQLTQLLGQLDRLGTAGVDVLDQSKEDLIADLLALRPTLQALAASGDDLVEALSFVPTVPFPDGVEKVALGNSVNLFLLVDLQIGDALAALGVGQGDPVYRQPKFGNPKPLVDPSNPYYDGNGPAPGWPTVSLLPVLPTPRLPGVTLPEGVSLPDGIEIPGVTEAGTDTDTGTGTGTGTDTDGDEAPPPGPLEGLLNQLGLGGGQ</sequence>
<dbReference type="InterPro" id="IPR003399">
    <property type="entry name" value="Mce/MlaD"/>
</dbReference>
<dbReference type="PANTHER" id="PTHR33371">
    <property type="entry name" value="INTERMEMBRANE PHOSPHOLIPID TRANSPORT SYSTEM BINDING PROTEIN MLAD-RELATED"/>
    <property type="match status" value="1"/>
</dbReference>
<dbReference type="Pfam" id="PF11887">
    <property type="entry name" value="Mce4_CUP1"/>
    <property type="match status" value="1"/>
</dbReference>
<dbReference type="PATRIC" id="fig|1435356.3.peg.1812"/>
<evidence type="ECO:0000313" key="6">
    <source>
        <dbReference type="Proteomes" id="UP000018781"/>
    </source>
</evidence>
<dbReference type="Proteomes" id="UP000018781">
    <property type="component" value="Chromosome"/>
</dbReference>
<feature type="domain" description="Mce/MlaD" evidence="3">
    <location>
        <begin position="46"/>
        <end position="123"/>
    </location>
</feature>
<evidence type="ECO:0000259" key="3">
    <source>
        <dbReference type="Pfam" id="PF02470"/>
    </source>
</evidence>
<dbReference type="AlphaFoldDB" id="V9XBJ1"/>
<dbReference type="InterPro" id="IPR005693">
    <property type="entry name" value="Mce"/>
</dbReference>
<dbReference type="KEGG" id="rpy:Y013_09035"/>
<dbReference type="HOGENOM" id="CLU_045966_2_0_11"/>
<dbReference type="EMBL" id="CP006996">
    <property type="protein sequence ID" value="AHD20801.1"/>
    <property type="molecule type" value="Genomic_DNA"/>
</dbReference>
<dbReference type="InterPro" id="IPR052336">
    <property type="entry name" value="MlaD_Phospholipid_Transporter"/>
</dbReference>
<gene>
    <name evidence="5" type="ORF">Y013_09035</name>
</gene>
<evidence type="ECO:0000256" key="1">
    <source>
        <dbReference type="SAM" id="Coils"/>
    </source>
</evidence>
<keyword evidence="1" id="KW-0175">Coiled coil</keyword>
<dbReference type="Pfam" id="PF02470">
    <property type="entry name" value="MlaD"/>
    <property type="match status" value="1"/>
</dbReference>
<feature type="coiled-coil region" evidence="1">
    <location>
        <begin position="190"/>
        <end position="234"/>
    </location>
</feature>
<dbReference type="InterPro" id="IPR024516">
    <property type="entry name" value="Mce_C"/>
</dbReference>
<evidence type="ECO:0000259" key="4">
    <source>
        <dbReference type="Pfam" id="PF11887"/>
    </source>
</evidence>
<organism evidence="5 6">
    <name type="scientific">Rhodococcus pyridinivorans SB3094</name>
    <dbReference type="NCBI Taxonomy" id="1435356"/>
    <lineage>
        <taxon>Bacteria</taxon>
        <taxon>Bacillati</taxon>
        <taxon>Actinomycetota</taxon>
        <taxon>Actinomycetes</taxon>
        <taxon>Mycobacteriales</taxon>
        <taxon>Nocardiaceae</taxon>
        <taxon>Rhodococcus</taxon>
    </lineage>
</organism>
<proteinExistence type="predicted"/>
<dbReference type="GO" id="GO:0005576">
    <property type="term" value="C:extracellular region"/>
    <property type="evidence" value="ECO:0007669"/>
    <property type="project" value="TreeGrafter"/>
</dbReference>
<feature type="region of interest" description="Disordered" evidence="2">
    <location>
        <begin position="406"/>
        <end position="451"/>
    </location>
</feature>
<feature type="domain" description="Mammalian cell entry C-terminal" evidence="4">
    <location>
        <begin position="131"/>
        <end position="296"/>
    </location>
</feature>
<dbReference type="PANTHER" id="PTHR33371:SF15">
    <property type="entry name" value="LIPOPROTEIN LPRN"/>
    <property type="match status" value="1"/>
</dbReference>
<evidence type="ECO:0000313" key="5">
    <source>
        <dbReference type="EMBL" id="AHD20801.1"/>
    </source>
</evidence>
<reference evidence="5 6" key="1">
    <citation type="journal article" date="2014" name="Genome Announc.">
        <title>Complete Genome of Rhodococcus pyridinivorans SB3094, a Methyl-Ethyl-Ketone-Degrading Bacterium Used for Bioaugmentation.</title>
        <authorList>
            <person name="Dueholm M.S."/>
            <person name="Albertsen M."/>
            <person name="D'Imperio S."/>
            <person name="Tale V.P."/>
            <person name="Lewis D."/>
            <person name="Nielsen P.H."/>
            <person name="Nielsen J.L."/>
        </authorList>
    </citation>
    <scope>NUCLEOTIDE SEQUENCE [LARGE SCALE GENOMIC DNA]</scope>
    <source>
        <strain evidence="5 6">SB3094</strain>
    </source>
</reference>
<dbReference type="PROSITE" id="PS51257">
    <property type="entry name" value="PROKAR_LIPOPROTEIN"/>
    <property type="match status" value="1"/>
</dbReference>